<dbReference type="NCBIfam" id="TIGR00718">
    <property type="entry name" value="sda_alpha"/>
    <property type="match status" value="1"/>
</dbReference>
<dbReference type="Proteomes" id="UP000003277">
    <property type="component" value="Unassembled WGS sequence"/>
</dbReference>
<evidence type="ECO:0000256" key="3">
    <source>
        <dbReference type="ARBA" id="ARBA00008636"/>
    </source>
</evidence>
<reference evidence="13 14" key="1">
    <citation type="submission" date="2011-11" db="EMBL/GenBank/DDBJ databases">
        <title>The Genome Sequence of Dialister succinatiphilus YIT 11850.</title>
        <authorList>
            <consortium name="The Broad Institute Genome Sequencing Platform"/>
            <person name="Earl A."/>
            <person name="Ward D."/>
            <person name="Feldgarden M."/>
            <person name="Gevers D."/>
            <person name="Morotomi M."/>
            <person name="Young S.K."/>
            <person name="Zeng Q."/>
            <person name="Gargeya S."/>
            <person name="Fitzgerald M."/>
            <person name="Haas B."/>
            <person name="Abouelleil A."/>
            <person name="Alvarado L."/>
            <person name="Arachchi H.M."/>
            <person name="Berlin A."/>
            <person name="Brown A."/>
            <person name="Chapman S.B."/>
            <person name="Dunbar C."/>
            <person name="Gearin G."/>
            <person name="Goldberg J."/>
            <person name="Griggs A."/>
            <person name="Gujja S."/>
            <person name="Heiman D."/>
            <person name="Howarth C."/>
            <person name="Lui A."/>
            <person name="MacDonald P.J.P."/>
            <person name="Montmayeur A."/>
            <person name="Murphy C."/>
            <person name="Neiman D."/>
            <person name="Pearson M."/>
            <person name="Priest M."/>
            <person name="Roberts A."/>
            <person name="Saif S."/>
            <person name="Shea T."/>
            <person name="Sisk P."/>
            <person name="Stolte C."/>
            <person name="Sykes S."/>
            <person name="Wortman J."/>
            <person name="Nusbaum C."/>
            <person name="Birren B."/>
        </authorList>
    </citation>
    <scope>NUCLEOTIDE SEQUENCE [LARGE SCALE GENOMIC DNA]</scope>
    <source>
        <strain evidence="13 14">YIT 11850</strain>
    </source>
</reference>
<dbReference type="GO" id="GO:0006094">
    <property type="term" value="P:gluconeogenesis"/>
    <property type="evidence" value="ECO:0007669"/>
    <property type="project" value="UniProtKB-KW"/>
</dbReference>
<evidence type="ECO:0000256" key="7">
    <source>
        <dbReference type="ARBA" id="ARBA00023004"/>
    </source>
</evidence>
<dbReference type="GO" id="GO:0051539">
    <property type="term" value="F:4 iron, 4 sulfur cluster binding"/>
    <property type="evidence" value="ECO:0007669"/>
    <property type="project" value="UniProtKB-UniRule"/>
</dbReference>
<gene>
    <name evidence="13" type="ORF">HMPREF9453_00278</name>
</gene>
<name>H1CY40_9FIRM</name>
<comment type="cofactor">
    <cofactor evidence="1 11">
        <name>[4Fe-4S] cluster</name>
        <dbReference type="ChEBI" id="CHEBI:49883"/>
    </cofactor>
</comment>
<keyword evidence="4 11" id="KW-0312">Gluconeogenesis</keyword>
<evidence type="ECO:0000256" key="10">
    <source>
        <dbReference type="ARBA" id="ARBA00049406"/>
    </source>
</evidence>
<organism evidence="13 14">
    <name type="scientific">Dialister succinatiphilus YIT 11850</name>
    <dbReference type="NCBI Taxonomy" id="742743"/>
    <lineage>
        <taxon>Bacteria</taxon>
        <taxon>Bacillati</taxon>
        <taxon>Bacillota</taxon>
        <taxon>Negativicutes</taxon>
        <taxon>Veillonellales</taxon>
        <taxon>Veillonellaceae</taxon>
        <taxon>Dialister</taxon>
    </lineage>
</organism>
<comment type="similarity">
    <text evidence="3 11">Belongs to the iron-sulfur dependent L-serine dehydratase family.</text>
</comment>
<protein>
    <recommendedName>
        <fullName evidence="11">L-serine dehydratase</fullName>
        <ecNumber evidence="11">4.3.1.17</ecNumber>
    </recommendedName>
</protein>
<dbReference type="HOGENOM" id="CLU_022305_2_0_9"/>
<evidence type="ECO:0000256" key="5">
    <source>
        <dbReference type="ARBA" id="ARBA00022485"/>
    </source>
</evidence>
<comment type="catalytic activity">
    <reaction evidence="10 11">
        <text>L-serine = pyruvate + NH4(+)</text>
        <dbReference type="Rhea" id="RHEA:19169"/>
        <dbReference type="ChEBI" id="CHEBI:15361"/>
        <dbReference type="ChEBI" id="CHEBI:28938"/>
        <dbReference type="ChEBI" id="CHEBI:33384"/>
        <dbReference type="EC" id="4.3.1.17"/>
    </reaction>
</comment>
<comment type="pathway">
    <text evidence="2">Carbohydrate biosynthesis; gluconeogenesis.</text>
</comment>
<dbReference type="GO" id="GO:0046872">
    <property type="term" value="F:metal ion binding"/>
    <property type="evidence" value="ECO:0007669"/>
    <property type="project" value="UniProtKB-KW"/>
</dbReference>
<evidence type="ECO:0000259" key="12">
    <source>
        <dbReference type="Pfam" id="PF03313"/>
    </source>
</evidence>
<evidence type="ECO:0000313" key="13">
    <source>
        <dbReference type="EMBL" id="EHO63807.1"/>
    </source>
</evidence>
<dbReference type="eggNOG" id="COG1760">
    <property type="taxonomic scope" value="Bacteria"/>
</dbReference>
<accession>H1CY40</accession>
<dbReference type="GeneID" id="98912533"/>
<evidence type="ECO:0000256" key="4">
    <source>
        <dbReference type="ARBA" id="ARBA00022432"/>
    </source>
</evidence>
<dbReference type="InterPro" id="IPR051318">
    <property type="entry name" value="Fe-S_L-Ser"/>
</dbReference>
<dbReference type="PANTHER" id="PTHR30182">
    <property type="entry name" value="L-SERINE DEHYDRATASE"/>
    <property type="match status" value="1"/>
</dbReference>
<keyword evidence="5 11" id="KW-0004">4Fe-4S</keyword>
<sequence length="293" mass="30703">MEYHSMKELFAVADAEKCSPGIIACRVEAEESGKSYEEIWARMKYTIPIFRESIQKGLSDTSKSASGLVGGDANRLFTGHMRFISPLCQRAASYAIATAEANAKMYRIVACPTAGSCGIVPAVLSAVAEETNASMYDITCALFTAGAIGRVIAEKASIAGAVGGCQAECGAACGMAAAAAVDLLKGSTRQIGNAFALALKNILGLVCDPVGGLVEVPCVKRNAFHAVHALLAVEMAMNGIESVIPPDEVIEAMGDVGRRLPVELKETSRAGLAVTKTGRRINEEILKKSAMVK</sequence>
<evidence type="ECO:0000256" key="9">
    <source>
        <dbReference type="ARBA" id="ARBA00023239"/>
    </source>
</evidence>
<dbReference type="STRING" id="742743.HMPREF9453_00278"/>
<evidence type="ECO:0000256" key="1">
    <source>
        <dbReference type="ARBA" id="ARBA00001966"/>
    </source>
</evidence>
<evidence type="ECO:0000256" key="2">
    <source>
        <dbReference type="ARBA" id="ARBA00004742"/>
    </source>
</evidence>
<dbReference type="GO" id="GO:0003941">
    <property type="term" value="F:L-serine ammonia-lyase activity"/>
    <property type="evidence" value="ECO:0007669"/>
    <property type="project" value="UniProtKB-UniRule"/>
</dbReference>
<dbReference type="EC" id="4.3.1.17" evidence="11"/>
<dbReference type="InterPro" id="IPR004642">
    <property type="entry name" value="Ser_deHydtase_asu"/>
</dbReference>
<evidence type="ECO:0000256" key="6">
    <source>
        <dbReference type="ARBA" id="ARBA00022723"/>
    </source>
</evidence>
<dbReference type="EMBL" id="ADLT01000008">
    <property type="protein sequence ID" value="EHO63807.1"/>
    <property type="molecule type" value="Genomic_DNA"/>
</dbReference>
<evidence type="ECO:0000313" key="14">
    <source>
        <dbReference type="Proteomes" id="UP000003277"/>
    </source>
</evidence>
<dbReference type="OrthoDB" id="9805537at2"/>
<evidence type="ECO:0000256" key="8">
    <source>
        <dbReference type="ARBA" id="ARBA00023014"/>
    </source>
</evidence>
<evidence type="ECO:0000256" key="11">
    <source>
        <dbReference type="RuleBase" id="RU366059"/>
    </source>
</evidence>
<keyword evidence="7 11" id="KW-0408">Iron</keyword>
<keyword evidence="6 11" id="KW-0479">Metal-binding</keyword>
<comment type="caution">
    <text evidence="13">The sequence shown here is derived from an EMBL/GenBank/DDBJ whole genome shotgun (WGS) entry which is preliminary data.</text>
</comment>
<dbReference type="Pfam" id="PF03313">
    <property type="entry name" value="SDH_alpha"/>
    <property type="match status" value="1"/>
</dbReference>
<dbReference type="PATRIC" id="fig|742743.3.peg.282"/>
<feature type="domain" description="Serine dehydratase-like alpha subunit" evidence="12">
    <location>
        <begin position="28"/>
        <end position="273"/>
    </location>
</feature>
<keyword evidence="8 11" id="KW-0411">Iron-sulfur</keyword>
<dbReference type="PANTHER" id="PTHR30182:SF1">
    <property type="entry name" value="L-SERINE DEHYDRATASE 1"/>
    <property type="match status" value="1"/>
</dbReference>
<dbReference type="InterPro" id="IPR005130">
    <property type="entry name" value="Ser_deHydtase-like_asu"/>
</dbReference>
<proteinExistence type="inferred from homology"/>
<keyword evidence="14" id="KW-1185">Reference proteome</keyword>
<dbReference type="RefSeq" id="WP_008858784.1">
    <property type="nucleotide sequence ID" value="NZ_JH591187.1"/>
</dbReference>
<dbReference type="AlphaFoldDB" id="H1CY40"/>
<keyword evidence="9 11" id="KW-0456">Lyase</keyword>